<evidence type="ECO:0000313" key="3">
    <source>
        <dbReference type="Proteomes" id="UP001557470"/>
    </source>
</evidence>
<organism evidence="2 3">
    <name type="scientific">Umbra pygmaea</name>
    <name type="common">Eastern mudminnow</name>
    <dbReference type="NCBI Taxonomy" id="75934"/>
    <lineage>
        <taxon>Eukaryota</taxon>
        <taxon>Metazoa</taxon>
        <taxon>Chordata</taxon>
        <taxon>Craniata</taxon>
        <taxon>Vertebrata</taxon>
        <taxon>Euteleostomi</taxon>
        <taxon>Actinopterygii</taxon>
        <taxon>Neopterygii</taxon>
        <taxon>Teleostei</taxon>
        <taxon>Protacanthopterygii</taxon>
        <taxon>Esociformes</taxon>
        <taxon>Umbridae</taxon>
        <taxon>Umbra</taxon>
    </lineage>
</organism>
<evidence type="ECO:0000259" key="1">
    <source>
        <dbReference type="PROSITE" id="PS50017"/>
    </source>
</evidence>
<dbReference type="SUPFAM" id="SSF47986">
    <property type="entry name" value="DEATH domain"/>
    <property type="match status" value="2"/>
</dbReference>
<dbReference type="CDD" id="cd01670">
    <property type="entry name" value="Death"/>
    <property type="match status" value="1"/>
</dbReference>
<accession>A0ABD0XYL3</accession>
<sequence length="248" mass="28475">MKTQISNSFKTWNFTVQVMARQELLGVAPRVLRCLKPKLIGILSADPEFVLQHADSCSIVPRHVYQQLKALKNPSKQACDILDHMIEKGPAVAEKFLQMLKGKELQETFPELLFLKELPENYPCAAEENEVTRKRKQQNLEPEENIPNKRTCNKGSKMVKEKDLMRVAKDIGHSWREIGTGALDIPSVKLEQIQENYPHSHVDRVFAMLRCWSREKRNEATADHLHYLLSQGDWGLSPDSIDFLLETS</sequence>
<dbReference type="Gene3D" id="1.10.533.10">
    <property type="entry name" value="Death Domain, Fas"/>
    <property type="match status" value="2"/>
</dbReference>
<feature type="domain" description="Death" evidence="1">
    <location>
        <begin position="183"/>
        <end position="231"/>
    </location>
</feature>
<dbReference type="Pfam" id="PF00531">
    <property type="entry name" value="Death"/>
    <property type="match status" value="1"/>
</dbReference>
<dbReference type="AlphaFoldDB" id="A0ABD0XYL3"/>
<keyword evidence="3" id="KW-1185">Reference proteome</keyword>
<proteinExistence type="predicted"/>
<protein>
    <recommendedName>
        <fullName evidence="1">Death domain-containing protein</fullName>
    </recommendedName>
</protein>
<dbReference type="Proteomes" id="UP001557470">
    <property type="component" value="Unassembled WGS sequence"/>
</dbReference>
<reference evidence="2 3" key="1">
    <citation type="submission" date="2024-06" db="EMBL/GenBank/DDBJ databases">
        <authorList>
            <person name="Pan Q."/>
            <person name="Wen M."/>
            <person name="Jouanno E."/>
            <person name="Zahm M."/>
            <person name="Klopp C."/>
            <person name="Cabau C."/>
            <person name="Louis A."/>
            <person name="Berthelot C."/>
            <person name="Parey E."/>
            <person name="Roest Crollius H."/>
            <person name="Montfort J."/>
            <person name="Robinson-Rechavi M."/>
            <person name="Bouchez O."/>
            <person name="Lampietro C."/>
            <person name="Lopez Roques C."/>
            <person name="Donnadieu C."/>
            <person name="Postlethwait J."/>
            <person name="Bobe J."/>
            <person name="Verreycken H."/>
            <person name="Guiguen Y."/>
        </authorList>
    </citation>
    <scope>NUCLEOTIDE SEQUENCE [LARGE SCALE GENOMIC DNA]</scope>
    <source>
        <strain evidence="2">Up_M1</strain>
        <tissue evidence="2">Testis</tissue>
    </source>
</reference>
<dbReference type="InterPro" id="IPR011029">
    <property type="entry name" value="DEATH-like_dom_sf"/>
</dbReference>
<evidence type="ECO:0000313" key="2">
    <source>
        <dbReference type="EMBL" id="KAL1020865.1"/>
    </source>
</evidence>
<dbReference type="EMBL" id="JAGEUA010000001">
    <property type="protein sequence ID" value="KAL1020865.1"/>
    <property type="molecule type" value="Genomic_DNA"/>
</dbReference>
<dbReference type="PROSITE" id="PS50017">
    <property type="entry name" value="DEATH_DOMAIN"/>
    <property type="match status" value="1"/>
</dbReference>
<gene>
    <name evidence="2" type="ORF">UPYG_G00005710</name>
</gene>
<comment type="caution">
    <text evidence="2">The sequence shown here is derived from an EMBL/GenBank/DDBJ whole genome shotgun (WGS) entry which is preliminary data.</text>
</comment>
<name>A0ABD0XYL3_UMBPY</name>
<dbReference type="InterPro" id="IPR000488">
    <property type="entry name" value="Death_dom"/>
</dbReference>